<dbReference type="PANTHER" id="PTHR30217">
    <property type="entry name" value="PEPTIDASE U32 FAMILY"/>
    <property type="match status" value="1"/>
</dbReference>
<comment type="similarity">
    <text evidence="3">Belongs to the peptidase U32 family.</text>
</comment>
<dbReference type="SUPFAM" id="SSF51412">
    <property type="entry name" value="Inosine monophosphate dehydrogenase (IMPDH)"/>
    <property type="match status" value="1"/>
</dbReference>
<dbReference type="Pfam" id="PF16325">
    <property type="entry name" value="Peptidase_U32_C"/>
    <property type="match status" value="1"/>
</dbReference>
<dbReference type="GO" id="GO:0006508">
    <property type="term" value="P:proteolysis"/>
    <property type="evidence" value="ECO:0007669"/>
    <property type="project" value="UniProtKB-KW"/>
</dbReference>
<evidence type="ECO:0000259" key="4">
    <source>
        <dbReference type="Pfam" id="PF16325"/>
    </source>
</evidence>
<organism evidence="5 6">
    <name type="scientific">Intestinimonas butyriciproducens</name>
    <dbReference type="NCBI Taxonomy" id="1297617"/>
    <lineage>
        <taxon>Bacteria</taxon>
        <taxon>Bacillati</taxon>
        <taxon>Bacillota</taxon>
        <taxon>Clostridia</taxon>
        <taxon>Eubacteriales</taxon>
        <taxon>Intestinimonas</taxon>
    </lineage>
</organism>
<dbReference type="RefSeq" id="WP_033116380.1">
    <property type="nucleotide sequence ID" value="NZ_CP011307.1"/>
</dbReference>
<feature type="domain" description="Peptidase family U32 C-terminal" evidence="4">
    <location>
        <begin position="315"/>
        <end position="396"/>
    </location>
</feature>
<reference evidence="5 6" key="1">
    <citation type="journal article" date="2015" name="Nat. Commun.">
        <title>Production of butyrate from lysine and the Amadori product fructoselysine by a human gut commensal.</title>
        <authorList>
            <person name="Bui T.P."/>
            <person name="Ritari J."/>
            <person name="Boeren S."/>
            <person name="de Waard P."/>
            <person name="Plugge C.M."/>
            <person name="de Vos W.M."/>
        </authorList>
    </citation>
    <scope>NUCLEOTIDE SEQUENCE [LARGE SCALE GENOMIC DNA]</scope>
    <source>
        <strain evidence="5 6">AF211</strain>
    </source>
</reference>
<proteinExistence type="inferred from homology"/>
<evidence type="ECO:0000313" key="5">
    <source>
        <dbReference type="EMBL" id="ALP93257.1"/>
    </source>
</evidence>
<evidence type="ECO:0000256" key="3">
    <source>
        <dbReference type="ARBA" id="ARBA00038374"/>
    </source>
</evidence>
<dbReference type="KEGG" id="ibu:IB211_00863"/>
<dbReference type="InterPro" id="IPR032525">
    <property type="entry name" value="Peptidase_U32_C"/>
</dbReference>
<dbReference type="InterPro" id="IPR051454">
    <property type="entry name" value="RNA/ubiquinone_mod_enzymes"/>
</dbReference>
<accession>A0A0S2W1T6</accession>
<keyword evidence="2" id="KW-0378">Hydrolase</keyword>
<dbReference type="PROSITE" id="PS01276">
    <property type="entry name" value="PEPTIDASE_U32"/>
    <property type="match status" value="1"/>
</dbReference>
<dbReference type="EMBL" id="CP011307">
    <property type="protein sequence ID" value="ALP93257.1"/>
    <property type="molecule type" value="Genomic_DNA"/>
</dbReference>
<name>A0A0S2W1T6_9FIRM</name>
<gene>
    <name evidence="5" type="ORF">IB211_00863</name>
</gene>
<dbReference type="Pfam" id="PF01136">
    <property type="entry name" value="Peptidase_U32"/>
    <property type="match status" value="1"/>
</dbReference>
<sequence length="407" mass="45212">MGMELLAPAGDMERLRMAVTYGADAVYLAGNDFGMRAFAGNFDRKGLREAVALCHGNGVSVHVTCNTMPRCGEVDRLREWLEYLDAAGVDAAIVADLGVFRLAQRYAPRLKLHVSTQAGVSNHEAARAWHELGASRVILARELSLEEIREIRGRTPPSLEIEAFVHGAMCVSYSGRCLLSNYMADRDAQRGMCAQPCRYQYALMEEKRPGEYFPVYEENNETFIMNSRDMCMIDHIPDLMEAGLDSLKIEGRAKSAYYAAVVTGAYRRAVDAARAGEALDPVWRAELDKVSHRPYSTGFYYGPPGQYTGSARYIRDYQVCAVVETCDGAGNAVLSLRNKFSAGDSVELMGPGLRPVEFEAPPMEDMDGLPLMEPRRPEMKFRMRLPVAAKPLSLLRRRVDLSPKGTE</sequence>
<dbReference type="Proteomes" id="UP000064844">
    <property type="component" value="Chromosome"/>
</dbReference>
<dbReference type="Gene3D" id="2.40.30.10">
    <property type="entry name" value="Translation factors"/>
    <property type="match status" value="1"/>
</dbReference>
<evidence type="ECO:0000256" key="2">
    <source>
        <dbReference type="ARBA" id="ARBA00022801"/>
    </source>
</evidence>
<dbReference type="STRING" id="1297617.IB211_00863"/>
<evidence type="ECO:0000256" key="1">
    <source>
        <dbReference type="ARBA" id="ARBA00022670"/>
    </source>
</evidence>
<reference evidence="6" key="2">
    <citation type="submission" date="2015-04" db="EMBL/GenBank/DDBJ databases">
        <title>A butyrogenic pathway from the amino acid lysine in a human gut commensal.</title>
        <authorList>
            <person name="de Vos W.M."/>
            <person name="Bui N.T.P."/>
            <person name="Plugge C.M."/>
            <person name="Ritari J."/>
        </authorList>
    </citation>
    <scope>NUCLEOTIDE SEQUENCE [LARGE SCALE GENOMIC DNA]</scope>
    <source>
        <strain evidence="6">AF211</strain>
    </source>
</reference>
<dbReference type="eggNOG" id="COG0826">
    <property type="taxonomic scope" value="Bacteria"/>
</dbReference>
<dbReference type="AlphaFoldDB" id="A0A0S2W1T6"/>
<dbReference type="PATRIC" id="fig|1297617.4.peg.877"/>
<keyword evidence="6" id="KW-1185">Reference proteome</keyword>
<protein>
    <submittedName>
        <fullName evidence="5">Peptidase, U32 family large subunit</fullName>
    </submittedName>
</protein>
<dbReference type="InterPro" id="IPR001539">
    <property type="entry name" value="Peptidase_U32"/>
</dbReference>
<evidence type="ECO:0000313" key="6">
    <source>
        <dbReference type="Proteomes" id="UP000064844"/>
    </source>
</evidence>
<keyword evidence="1" id="KW-0645">Protease</keyword>
<dbReference type="GO" id="GO:0008233">
    <property type="term" value="F:peptidase activity"/>
    <property type="evidence" value="ECO:0007669"/>
    <property type="project" value="UniProtKB-KW"/>
</dbReference>
<dbReference type="PANTHER" id="PTHR30217:SF6">
    <property type="entry name" value="TRNA HYDROXYLATION PROTEIN P"/>
    <property type="match status" value="1"/>
</dbReference>